<evidence type="ECO:0000313" key="5">
    <source>
        <dbReference type="Proteomes" id="UP000271374"/>
    </source>
</evidence>
<gene>
    <name evidence="4" type="ORF">EKG37_12545</name>
</gene>
<dbReference type="GO" id="GO:0000287">
    <property type="term" value="F:magnesium ion binding"/>
    <property type="evidence" value="ECO:0007669"/>
    <property type="project" value="TreeGrafter"/>
</dbReference>
<dbReference type="OrthoDB" id="9786940at2"/>
<reference evidence="4 5" key="1">
    <citation type="submission" date="2018-12" db="EMBL/GenBank/DDBJ databases">
        <title>Bacillus yapensis draft genome sequence.</title>
        <authorList>
            <person name="Yu L."/>
            <person name="Xu X."/>
            <person name="Tang X."/>
        </authorList>
    </citation>
    <scope>NUCLEOTIDE SEQUENCE [LARGE SCALE GENOMIC DNA]</scope>
    <source>
        <strain evidence="4 5">XXST-01</strain>
    </source>
</reference>
<dbReference type="InterPro" id="IPR039480">
    <property type="entry name" value="C-C_Bond_Lyase-like"/>
</dbReference>
<evidence type="ECO:0000256" key="2">
    <source>
        <dbReference type="ARBA" id="ARBA00022723"/>
    </source>
</evidence>
<comment type="cofactor">
    <cofactor evidence="1">
        <name>Mg(2+)</name>
        <dbReference type="ChEBI" id="CHEBI:18420"/>
    </cofactor>
</comment>
<dbReference type="InterPro" id="IPR015813">
    <property type="entry name" value="Pyrv/PenolPyrv_kinase-like_dom"/>
</dbReference>
<comment type="caution">
    <text evidence="4">The sequence shown here is derived from an EMBL/GenBank/DDBJ whole genome shotgun (WGS) entry which is preliminary data.</text>
</comment>
<keyword evidence="5" id="KW-1185">Reference proteome</keyword>
<evidence type="ECO:0000256" key="1">
    <source>
        <dbReference type="ARBA" id="ARBA00001946"/>
    </source>
</evidence>
<dbReference type="RefSeq" id="WP_126409002.1">
    <property type="nucleotide sequence ID" value="NZ_RXNT01000009.1"/>
</dbReference>
<evidence type="ECO:0000313" key="4">
    <source>
        <dbReference type="EMBL" id="RTR31113.1"/>
    </source>
</evidence>
<proteinExistence type="predicted"/>
<accession>A0A3S0KNZ4</accession>
<dbReference type="PANTHER" id="PTHR32308">
    <property type="entry name" value="LYASE BETA SUBUNIT, PUTATIVE (AFU_ORTHOLOGUE AFUA_4G13030)-RELATED"/>
    <property type="match status" value="1"/>
</dbReference>
<dbReference type="SUPFAM" id="SSF51621">
    <property type="entry name" value="Phosphoenolpyruvate/pyruvate domain"/>
    <property type="match status" value="1"/>
</dbReference>
<sequence>MRLFSSLYDREIEQYFYKSPTSFNKYSPREILAYGLGGTLYMPATRKNIHEDILTKKHAGLTSLVICLEDAIGDNEVEKAEQMLVDELTSLYEGLEKGYIDIDELPLIFIRIRNLEQLCRLIDFLGERLKLITGIVIPKFRRSNGEPILQKLASLQFSNTPLYAMPILESKEIIYQETRDKELFGIKSLLDQYKDIVLNVRIGATDFSGIFGIRRNSDTTVYDIAVIRDCIADIINMFVRFDSPYVVSGPVWEYFSSAERVLKPQIRESPFIEKYGTEGAKIRQEIIGTHMDGFIREILMDIANGIVGKTIIHPTHIQAVQALNAVSYEEYMDAFHILSEGNGEIGVLKSSFANKMNELKPHLYWANKIMLKSETYGVLHNDYTYIDLLKKQYSYV</sequence>
<name>A0A3S0KNZ4_9BACI</name>
<evidence type="ECO:0000256" key="3">
    <source>
        <dbReference type="ARBA" id="ARBA00022842"/>
    </source>
</evidence>
<keyword evidence="2" id="KW-0479">Metal-binding</keyword>
<protein>
    <submittedName>
        <fullName evidence="4">Citrate lyase subunit beta</fullName>
    </submittedName>
</protein>
<dbReference type="AlphaFoldDB" id="A0A3S0KNZ4"/>
<keyword evidence="3" id="KW-0460">Magnesium</keyword>
<organism evidence="4 5">
    <name type="scientific">Bacillus yapensis</name>
    <dbReference type="NCBI Taxonomy" id="2492960"/>
    <lineage>
        <taxon>Bacteria</taxon>
        <taxon>Bacillati</taxon>
        <taxon>Bacillota</taxon>
        <taxon>Bacilli</taxon>
        <taxon>Bacillales</taxon>
        <taxon>Bacillaceae</taxon>
        <taxon>Bacillus</taxon>
    </lineage>
</organism>
<dbReference type="GO" id="GO:0006107">
    <property type="term" value="P:oxaloacetate metabolic process"/>
    <property type="evidence" value="ECO:0007669"/>
    <property type="project" value="TreeGrafter"/>
</dbReference>
<dbReference type="PANTHER" id="PTHR32308:SF10">
    <property type="entry name" value="CITRATE LYASE SUBUNIT BETA"/>
    <property type="match status" value="1"/>
</dbReference>
<dbReference type="GO" id="GO:0016829">
    <property type="term" value="F:lyase activity"/>
    <property type="evidence" value="ECO:0007669"/>
    <property type="project" value="UniProtKB-KW"/>
</dbReference>
<keyword evidence="4" id="KW-0456">Lyase</keyword>
<dbReference type="EMBL" id="RXNT01000009">
    <property type="protein sequence ID" value="RTR31113.1"/>
    <property type="molecule type" value="Genomic_DNA"/>
</dbReference>
<dbReference type="Proteomes" id="UP000271374">
    <property type="component" value="Unassembled WGS sequence"/>
</dbReference>
<dbReference type="Pfam" id="PF15617">
    <property type="entry name" value="C-C_Bond_Lyase"/>
    <property type="match status" value="1"/>
</dbReference>